<dbReference type="Proteomes" id="UP001374584">
    <property type="component" value="Unassembled WGS sequence"/>
</dbReference>
<organism evidence="2 3">
    <name type="scientific">Phaseolus coccineus</name>
    <name type="common">Scarlet runner bean</name>
    <name type="synonym">Phaseolus multiflorus</name>
    <dbReference type="NCBI Taxonomy" id="3886"/>
    <lineage>
        <taxon>Eukaryota</taxon>
        <taxon>Viridiplantae</taxon>
        <taxon>Streptophyta</taxon>
        <taxon>Embryophyta</taxon>
        <taxon>Tracheophyta</taxon>
        <taxon>Spermatophyta</taxon>
        <taxon>Magnoliopsida</taxon>
        <taxon>eudicotyledons</taxon>
        <taxon>Gunneridae</taxon>
        <taxon>Pentapetalae</taxon>
        <taxon>rosids</taxon>
        <taxon>fabids</taxon>
        <taxon>Fabales</taxon>
        <taxon>Fabaceae</taxon>
        <taxon>Papilionoideae</taxon>
        <taxon>50 kb inversion clade</taxon>
        <taxon>NPAAA clade</taxon>
        <taxon>indigoferoid/millettioid clade</taxon>
        <taxon>Phaseoleae</taxon>
        <taxon>Phaseolus</taxon>
    </lineage>
</organism>
<keyword evidence="1" id="KW-1133">Transmembrane helix</keyword>
<proteinExistence type="predicted"/>
<reference evidence="2 3" key="1">
    <citation type="submission" date="2024-01" db="EMBL/GenBank/DDBJ databases">
        <title>The genomes of 5 underutilized Papilionoideae crops provide insights into root nodulation and disease resistanc.</title>
        <authorList>
            <person name="Jiang F."/>
        </authorList>
    </citation>
    <scope>NUCLEOTIDE SEQUENCE [LARGE SCALE GENOMIC DNA]</scope>
    <source>
        <strain evidence="2">JINMINGXINNONG_FW02</strain>
        <tissue evidence="2">Leaves</tissue>
    </source>
</reference>
<keyword evidence="1" id="KW-0812">Transmembrane</keyword>
<dbReference type="AlphaFoldDB" id="A0AAN9LSP7"/>
<gene>
    <name evidence="2" type="ORF">VNO80_23975</name>
</gene>
<keyword evidence="1" id="KW-0472">Membrane</keyword>
<evidence type="ECO:0000256" key="1">
    <source>
        <dbReference type="SAM" id="Phobius"/>
    </source>
</evidence>
<accession>A0AAN9LSP7</accession>
<feature type="transmembrane region" description="Helical" evidence="1">
    <location>
        <begin position="20"/>
        <end position="43"/>
    </location>
</feature>
<name>A0AAN9LSP7_PHACN</name>
<evidence type="ECO:0000313" key="3">
    <source>
        <dbReference type="Proteomes" id="UP001374584"/>
    </source>
</evidence>
<dbReference type="EMBL" id="JAYMYR010000009">
    <property type="protein sequence ID" value="KAK7341051.1"/>
    <property type="molecule type" value="Genomic_DNA"/>
</dbReference>
<comment type="caution">
    <text evidence="2">The sequence shown here is derived from an EMBL/GenBank/DDBJ whole genome shotgun (WGS) entry which is preliminary data.</text>
</comment>
<keyword evidence="3" id="KW-1185">Reference proteome</keyword>
<sequence length="83" mass="9219">MEEGGGCSVYNSCPYYVRPFPLFPTFAFSLSLSLSDLILSLLFSSLLHQAPPTTYTTSISHLLLPPSPRSLSLYTHCFDKNTK</sequence>
<protein>
    <submittedName>
        <fullName evidence="2">Uncharacterized protein</fullName>
    </submittedName>
</protein>
<evidence type="ECO:0000313" key="2">
    <source>
        <dbReference type="EMBL" id="KAK7341051.1"/>
    </source>
</evidence>